<dbReference type="EMBL" id="JAFGIX010000086">
    <property type="protein sequence ID" value="MBN1574726.1"/>
    <property type="molecule type" value="Genomic_DNA"/>
</dbReference>
<gene>
    <name evidence="6" type="ORF">JW984_16135</name>
</gene>
<feature type="domain" description="Tyr recombinase" evidence="4">
    <location>
        <begin position="177"/>
        <end position="361"/>
    </location>
</feature>
<sequence>MATIEKVVFSGYKLRLIEYRGGYYLEAENMNLKNRKRKRWAVKTTVLSEAKDEFYKAKSKLQETGRLDVLFETNLNDYIERFLRWSKIHSNSPRTYEYHAEAMKVFQEFISEKKIKSLSPEIYDQYKEWLFDKGLAPRTVDLKLTGIGKMITVLESLKIIPKGVVERPRLIRAKTSKSPTFWEEGEISRILASAQNMHIYDMVILGLNTGLRLGELTHLRWGDVNLDGGFILVQGYSMDFGGETFSFEPKDHEIRRIKLNAAAFEVLSRLRPKSELSPWVFANKYGKPRKNNLHRDFRIVTRRAGVEDKGGWHSLRRTFAVHLLMNGADLESLRRLLGHSDIKTTQVYLNVTARFLDETVNLVGFRGQKETGVVIPFKKGMTT</sequence>
<evidence type="ECO:0000259" key="5">
    <source>
        <dbReference type="PROSITE" id="PS51900"/>
    </source>
</evidence>
<dbReference type="Gene3D" id="1.10.150.130">
    <property type="match status" value="1"/>
</dbReference>
<keyword evidence="1 3" id="KW-0238">DNA-binding</keyword>
<evidence type="ECO:0000313" key="6">
    <source>
        <dbReference type="EMBL" id="MBN1574726.1"/>
    </source>
</evidence>
<dbReference type="AlphaFoldDB" id="A0A9D8PP87"/>
<dbReference type="InterPro" id="IPR002104">
    <property type="entry name" value="Integrase_catalytic"/>
</dbReference>
<dbReference type="Gene3D" id="1.10.443.10">
    <property type="entry name" value="Intergrase catalytic core"/>
    <property type="match status" value="1"/>
</dbReference>
<comment type="caution">
    <text evidence="6">The sequence shown here is derived from an EMBL/GenBank/DDBJ whole genome shotgun (WGS) entry which is preliminary data.</text>
</comment>
<dbReference type="GO" id="GO:0003677">
    <property type="term" value="F:DNA binding"/>
    <property type="evidence" value="ECO:0007669"/>
    <property type="project" value="UniProtKB-UniRule"/>
</dbReference>
<dbReference type="InterPro" id="IPR044068">
    <property type="entry name" value="CB"/>
</dbReference>
<dbReference type="InterPro" id="IPR010998">
    <property type="entry name" value="Integrase_recombinase_N"/>
</dbReference>
<feature type="domain" description="Core-binding (CB)" evidence="5">
    <location>
        <begin position="73"/>
        <end position="155"/>
    </location>
</feature>
<evidence type="ECO:0000259" key="4">
    <source>
        <dbReference type="PROSITE" id="PS51898"/>
    </source>
</evidence>
<dbReference type="InterPro" id="IPR050090">
    <property type="entry name" value="Tyrosine_recombinase_XerCD"/>
</dbReference>
<keyword evidence="2" id="KW-0233">DNA recombination</keyword>
<dbReference type="PROSITE" id="PS51900">
    <property type="entry name" value="CB"/>
    <property type="match status" value="1"/>
</dbReference>
<dbReference type="GO" id="GO:0006310">
    <property type="term" value="P:DNA recombination"/>
    <property type="evidence" value="ECO:0007669"/>
    <property type="project" value="UniProtKB-KW"/>
</dbReference>
<accession>A0A9D8PP87</accession>
<proteinExistence type="predicted"/>
<dbReference type="CDD" id="cd00796">
    <property type="entry name" value="INT_Rci_Hp1_C"/>
    <property type="match status" value="1"/>
</dbReference>
<evidence type="ECO:0000256" key="1">
    <source>
        <dbReference type="ARBA" id="ARBA00023125"/>
    </source>
</evidence>
<dbReference type="SUPFAM" id="SSF56349">
    <property type="entry name" value="DNA breaking-rejoining enzymes"/>
    <property type="match status" value="1"/>
</dbReference>
<dbReference type="PANTHER" id="PTHR30349">
    <property type="entry name" value="PHAGE INTEGRASE-RELATED"/>
    <property type="match status" value="1"/>
</dbReference>
<evidence type="ECO:0000256" key="2">
    <source>
        <dbReference type="ARBA" id="ARBA00023172"/>
    </source>
</evidence>
<dbReference type="InterPro" id="IPR011010">
    <property type="entry name" value="DNA_brk_join_enz"/>
</dbReference>
<dbReference type="GO" id="GO:0015074">
    <property type="term" value="P:DNA integration"/>
    <property type="evidence" value="ECO:0007669"/>
    <property type="project" value="InterPro"/>
</dbReference>
<name>A0A9D8PP87_9DELT</name>
<reference evidence="6" key="2">
    <citation type="submission" date="2021-01" db="EMBL/GenBank/DDBJ databases">
        <authorList>
            <person name="Hahn C.R."/>
            <person name="Youssef N.H."/>
            <person name="Elshahed M."/>
        </authorList>
    </citation>
    <scope>NUCLEOTIDE SEQUENCE</scope>
    <source>
        <strain evidence="6">Zod_Metabat.24</strain>
    </source>
</reference>
<organism evidence="6 7">
    <name type="scientific">Candidatus Zymogenus saltonus</name>
    <dbReference type="NCBI Taxonomy" id="2844893"/>
    <lineage>
        <taxon>Bacteria</taxon>
        <taxon>Deltaproteobacteria</taxon>
        <taxon>Candidatus Zymogenia</taxon>
        <taxon>Candidatus Zymogeniales</taxon>
        <taxon>Candidatus Zymogenaceae</taxon>
        <taxon>Candidatus Zymogenus</taxon>
    </lineage>
</organism>
<dbReference type="InterPro" id="IPR013762">
    <property type="entry name" value="Integrase-like_cat_sf"/>
</dbReference>
<evidence type="ECO:0000313" key="7">
    <source>
        <dbReference type="Proteomes" id="UP000809273"/>
    </source>
</evidence>
<protein>
    <submittedName>
        <fullName evidence="6">Site-specific integrase</fullName>
    </submittedName>
</protein>
<dbReference type="Proteomes" id="UP000809273">
    <property type="component" value="Unassembled WGS sequence"/>
</dbReference>
<dbReference type="Pfam" id="PF00589">
    <property type="entry name" value="Phage_integrase"/>
    <property type="match status" value="1"/>
</dbReference>
<dbReference type="PROSITE" id="PS51898">
    <property type="entry name" value="TYR_RECOMBINASE"/>
    <property type="match status" value="1"/>
</dbReference>
<evidence type="ECO:0000256" key="3">
    <source>
        <dbReference type="PROSITE-ProRule" id="PRU01248"/>
    </source>
</evidence>
<reference evidence="6" key="1">
    <citation type="journal article" date="2021" name="Environ. Microbiol.">
        <title>Genomic characterization of three novel Desulfobacterota classes expand the metabolic and phylogenetic diversity of the phylum.</title>
        <authorList>
            <person name="Murphy C.L."/>
            <person name="Biggerstaff J."/>
            <person name="Eichhorn A."/>
            <person name="Ewing E."/>
            <person name="Shahan R."/>
            <person name="Soriano D."/>
            <person name="Stewart S."/>
            <person name="VanMol K."/>
            <person name="Walker R."/>
            <person name="Walters P."/>
            <person name="Elshahed M.S."/>
            <person name="Youssef N.H."/>
        </authorList>
    </citation>
    <scope>NUCLEOTIDE SEQUENCE</scope>
    <source>
        <strain evidence="6">Zod_Metabat.24</strain>
    </source>
</reference>